<organism evidence="1 2">
    <name type="scientific">Cnephaeus nilssonii</name>
    <name type="common">Northern bat</name>
    <name type="synonym">Eptesicus nilssonii</name>
    <dbReference type="NCBI Taxonomy" id="3371016"/>
    <lineage>
        <taxon>Eukaryota</taxon>
        <taxon>Metazoa</taxon>
        <taxon>Chordata</taxon>
        <taxon>Craniata</taxon>
        <taxon>Vertebrata</taxon>
        <taxon>Euteleostomi</taxon>
        <taxon>Mammalia</taxon>
        <taxon>Eutheria</taxon>
        <taxon>Laurasiatheria</taxon>
        <taxon>Chiroptera</taxon>
        <taxon>Yangochiroptera</taxon>
        <taxon>Vespertilionidae</taxon>
        <taxon>Cnephaeus</taxon>
    </lineage>
</organism>
<dbReference type="EMBL" id="JAULJE010000001">
    <property type="protein sequence ID" value="KAK1346332.1"/>
    <property type="molecule type" value="Genomic_DNA"/>
</dbReference>
<evidence type="ECO:0000313" key="2">
    <source>
        <dbReference type="Proteomes" id="UP001177744"/>
    </source>
</evidence>
<evidence type="ECO:0000313" key="1">
    <source>
        <dbReference type="EMBL" id="KAK1346332.1"/>
    </source>
</evidence>
<keyword evidence="2" id="KW-1185">Reference proteome</keyword>
<proteinExistence type="predicted"/>
<accession>A0AA40IC33</accession>
<reference evidence="1" key="1">
    <citation type="submission" date="2023-06" db="EMBL/GenBank/DDBJ databases">
        <title>Reference genome for the Northern bat (Eptesicus nilssonii), a most northern bat species.</title>
        <authorList>
            <person name="Laine V.N."/>
            <person name="Pulliainen A.T."/>
            <person name="Lilley T.M."/>
        </authorList>
    </citation>
    <scope>NUCLEOTIDE SEQUENCE</scope>
    <source>
        <strain evidence="1">BLF_Eptnil</strain>
        <tissue evidence="1">Kidney</tissue>
    </source>
</reference>
<protein>
    <submittedName>
        <fullName evidence="1">Uncharacterized protein</fullName>
    </submittedName>
</protein>
<comment type="caution">
    <text evidence="1">The sequence shown here is derived from an EMBL/GenBank/DDBJ whole genome shotgun (WGS) entry which is preliminary data.</text>
</comment>
<sequence length="224" mass="24212">MHWNSCDLMKIAANTPNACGEAHEVPSVHVGTFIGVEQDIHDGARNGGEKLGSTLRLNPCALLLGMDVGAAAMEDSRALPQPTKQSSHEAQQFHFWVQTHKDGKEEPERYLFSHVHSSIAHSSQKGVATRVSTPRGRDEQHVGQPCSGIHKQAQLGRRPPWVPAGGATSPNTAMRRPAALLLLVGAAQAFRICAFNAQRLTLGKVAREDVMDPLVRVKDADLGI</sequence>
<name>A0AA40IC33_CNENI</name>
<gene>
    <name evidence="1" type="ORF">QTO34_000186</name>
</gene>
<dbReference type="AlphaFoldDB" id="A0AA40IC33"/>
<dbReference type="Proteomes" id="UP001177744">
    <property type="component" value="Unassembled WGS sequence"/>
</dbReference>